<dbReference type="Proteomes" id="UP001500420">
    <property type="component" value="Unassembled WGS sequence"/>
</dbReference>
<feature type="region of interest" description="Disordered" evidence="1">
    <location>
        <begin position="58"/>
        <end position="98"/>
    </location>
</feature>
<sequence length="98" mass="11218">MSSTTDPEIIRVSPKGQATIPKSLREKLGIEAPGEVFVYEEDGRIVVEPVPSVEQLHGIHADDRESGEVLAKTRELRERDRRREDERSERLRPDRDAE</sequence>
<protein>
    <recommendedName>
        <fullName evidence="2">SpoVT-AbrB domain-containing protein</fullName>
    </recommendedName>
</protein>
<dbReference type="EMBL" id="BAAADV010000004">
    <property type="protein sequence ID" value="GAA0673995.1"/>
    <property type="molecule type" value="Genomic_DNA"/>
</dbReference>
<gene>
    <name evidence="3" type="ORF">GCM10009020_21480</name>
</gene>
<keyword evidence="4" id="KW-1185">Reference proteome</keyword>
<accession>A0AAV3TB49</accession>
<dbReference type="PROSITE" id="PS51740">
    <property type="entry name" value="SPOVT_ABRB"/>
    <property type="match status" value="1"/>
</dbReference>
<dbReference type="PANTHER" id="PTHR34860:SF7">
    <property type="entry name" value="TRANSCRIPTION REGULATOR, SPOVT_ABRB FAMILY"/>
    <property type="match status" value="1"/>
</dbReference>
<dbReference type="InterPro" id="IPR007159">
    <property type="entry name" value="SpoVT-AbrB_dom"/>
</dbReference>
<dbReference type="AlphaFoldDB" id="A0AAV3TB49"/>
<comment type="caution">
    <text evidence="3">The sequence shown here is derived from an EMBL/GenBank/DDBJ whole genome shotgun (WGS) entry which is preliminary data.</text>
</comment>
<dbReference type="InterPro" id="IPR037914">
    <property type="entry name" value="SpoVT-AbrB_sf"/>
</dbReference>
<dbReference type="SUPFAM" id="SSF89447">
    <property type="entry name" value="AbrB/MazE/MraZ-like"/>
    <property type="match status" value="1"/>
</dbReference>
<feature type="domain" description="SpoVT-AbrB" evidence="2">
    <location>
        <begin position="7"/>
        <end position="52"/>
    </location>
</feature>
<dbReference type="InterPro" id="IPR052975">
    <property type="entry name" value="Repressor-like_regulatory"/>
</dbReference>
<dbReference type="PANTHER" id="PTHR34860">
    <property type="entry name" value="REPRESSOR-LIKE PROTEIN SSO7C3"/>
    <property type="match status" value="1"/>
</dbReference>
<organism evidence="3 4">
    <name type="scientific">Natronoarchaeum mannanilyticum</name>
    <dbReference type="NCBI Taxonomy" id="926360"/>
    <lineage>
        <taxon>Archaea</taxon>
        <taxon>Methanobacteriati</taxon>
        <taxon>Methanobacteriota</taxon>
        <taxon>Stenosarchaea group</taxon>
        <taxon>Halobacteria</taxon>
        <taxon>Halobacteriales</taxon>
        <taxon>Natronoarchaeaceae</taxon>
    </lineage>
</organism>
<evidence type="ECO:0000256" key="1">
    <source>
        <dbReference type="SAM" id="MobiDB-lite"/>
    </source>
</evidence>
<evidence type="ECO:0000313" key="4">
    <source>
        <dbReference type="Proteomes" id="UP001500420"/>
    </source>
</evidence>
<name>A0AAV3TB49_9EURY</name>
<dbReference type="Pfam" id="PF04014">
    <property type="entry name" value="MazE_antitoxin"/>
    <property type="match status" value="1"/>
</dbReference>
<dbReference type="Gene3D" id="2.10.260.10">
    <property type="match status" value="1"/>
</dbReference>
<dbReference type="SMART" id="SM00966">
    <property type="entry name" value="SpoVT_AbrB"/>
    <property type="match status" value="1"/>
</dbReference>
<evidence type="ECO:0000259" key="2">
    <source>
        <dbReference type="PROSITE" id="PS51740"/>
    </source>
</evidence>
<proteinExistence type="predicted"/>
<dbReference type="GO" id="GO:0003677">
    <property type="term" value="F:DNA binding"/>
    <property type="evidence" value="ECO:0007669"/>
    <property type="project" value="InterPro"/>
</dbReference>
<dbReference type="RefSeq" id="WP_343774012.1">
    <property type="nucleotide sequence ID" value="NZ_BAAADV010000004.1"/>
</dbReference>
<evidence type="ECO:0000313" key="3">
    <source>
        <dbReference type="EMBL" id="GAA0673995.1"/>
    </source>
</evidence>
<reference evidence="3 4" key="1">
    <citation type="journal article" date="2019" name="Int. J. Syst. Evol. Microbiol.">
        <title>The Global Catalogue of Microorganisms (GCM) 10K type strain sequencing project: providing services to taxonomists for standard genome sequencing and annotation.</title>
        <authorList>
            <consortium name="The Broad Institute Genomics Platform"/>
            <consortium name="The Broad Institute Genome Sequencing Center for Infectious Disease"/>
            <person name="Wu L."/>
            <person name="Ma J."/>
        </authorList>
    </citation>
    <scope>NUCLEOTIDE SEQUENCE [LARGE SCALE GENOMIC DNA]</scope>
    <source>
        <strain evidence="3 4">JCM 16328</strain>
    </source>
</reference>
<dbReference type="NCBIfam" id="TIGR01439">
    <property type="entry name" value="lp_hng_hel_AbrB"/>
    <property type="match status" value="1"/>
</dbReference>